<evidence type="ECO:0000259" key="6">
    <source>
        <dbReference type="PROSITE" id="PS50089"/>
    </source>
</evidence>
<organism evidence="8 9">
    <name type="scientific">Rotaria sordida</name>
    <dbReference type="NCBI Taxonomy" id="392033"/>
    <lineage>
        <taxon>Eukaryota</taxon>
        <taxon>Metazoa</taxon>
        <taxon>Spiralia</taxon>
        <taxon>Gnathifera</taxon>
        <taxon>Rotifera</taxon>
        <taxon>Eurotatoria</taxon>
        <taxon>Bdelloidea</taxon>
        <taxon>Philodinida</taxon>
        <taxon>Philodinidae</taxon>
        <taxon>Rotaria</taxon>
    </lineage>
</organism>
<dbReference type="PROSITE" id="PS01242">
    <property type="entry name" value="ZF_FPG_1"/>
    <property type="match status" value="1"/>
</dbReference>
<evidence type="ECO:0000256" key="4">
    <source>
        <dbReference type="PROSITE-ProRule" id="PRU00175"/>
    </source>
</evidence>
<accession>A0A816DPZ9</accession>
<dbReference type="GO" id="GO:0008270">
    <property type="term" value="F:zinc ion binding"/>
    <property type="evidence" value="ECO:0007669"/>
    <property type="project" value="UniProtKB-KW"/>
</dbReference>
<dbReference type="InterPro" id="IPR011029">
    <property type="entry name" value="DEATH-like_dom_sf"/>
</dbReference>
<dbReference type="GO" id="GO:0003906">
    <property type="term" value="F:DNA-(apurinic or apyrimidinic site) endonuclease activity"/>
    <property type="evidence" value="ECO:0007669"/>
    <property type="project" value="InterPro"/>
</dbReference>
<evidence type="ECO:0000256" key="5">
    <source>
        <dbReference type="SAM" id="MobiDB-lite"/>
    </source>
</evidence>
<dbReference type="Gene3D" id="1.10.533.10">
    <property type="entry name" value="Death Domain, Fas"/>
    <property type="match status" value="1"/>
</dbReference>
<dbReference type="FunFam" id="1.10.1170.10:FF:000002">
    <property type="entry name" value="Baculoviral IAP repeat containing 7"/>
    <property type="match status" value="1"/>
</dbReference>
<name>A0A816DPZ9_9BILA</name>
<dbReference type="GO" id="GO:0016799">
    <property type="term" value="F:hydrolase activity, hydrolyzing N-glycosyl compounds"/>
    <property type="evidence" value="ECO:0007669"/>
    <property type="project" value="InterPro"/>
</dbReference>
<comment type="caution">
    <text evidence="8">The sequence shown here is derived from an EMBL/GenBank/DDBJ whole genome shotgun (WGS) entry which is preliminary data.</text>
</comment>
<dbReference type="PROSITE" id="PS50089">
    <property type="entry name" value="ZF_RING_2"/>
    <property type="match status" value="1"/>
</dbReference>
<sequence>RANELKERTGSDEVVTTNPTSNSRLLSIPDERTLSRLVAARLDLPISRRLLGQNFKLSIIKRCWKDQLRIKGDDFASDCDLYIACLIHQKQIEHMDGKNDNIVTPSIKMKQIREQNSEFNTARSLSNSTDAEMTTSFQLLTNKFTSSQSFLDSSSKSTTSSNERETTTTQQTATANPQNQSVTSARFDFCTECLTEEKRLACIPCGHLVTCGSCGRSLELCPICQRKIEAFIRILI</sequence>
<keyword evidence="1" id="KW-0479">Metal-binding</keyword>
<dbReference type="InterPro" id="IPR015887">
    <property type="entry name" value="DNA_glyclase_Znf_dom_DNA_BS"/>
</dbReference>
<feature type="compositionally biased region" description="Low complexity" evidence="5">
    <location>
        <begin position="149"/>
        <end position="174"/>
    </location>
</feature>
<dbReference type="Proteomes" id="UP000663870">
    <property type="component" value="Unassembled WGS sequence"/>
</dbReference>
<evidence type="ECO:0000313" key="9">
    <source>
        <dbReference type="Proteomes" id="UP000663870"/>
    </source>
</evidence>
<evidence type="ECO:0000256" key="1">
    <source>
        <dbReference type="ARBA" id="ARBA00022723"/>
    </source>
</evidence>
<evidence type="ECO:0000313" key="8">
    <source>
        <dbReference type="EMBL" id="CAF1637594.1"/>
    </source>
</evidence>
<proteinExistence type="predicted"/>
<feature type="region of interest" description="Disordered" evidence="5">
    <location>
        <begin position="149"/>
        <end position="179"/>
    </location>
</feature>
<dbReference type="Proteomes" id="UP000663854">
    <property type="component" value="Unassembled WGS sequence"/>
</dbReference>
<keyword evidence="3" id="KW-0862">Zinc</keyword>
<dbReference type="EMBL" id="CAJNOL010008616">
    <property type="protein sequence ID" value="CAF1637594.1"/>
    <property type="molecule type" value="Genomic_DNA"/>
</dbReference>
<evidence type="ECO:0000313" key="7">
    <source>
        <dbReference type="EMBL" id="CAF1446943.1"/>
    </source>
</evidence>
<protein>
    <recommendedName>
        <fullName evidence="6">RING-type domain-containing protein</fullName>
    </recommendedName>
</protein>
<dbReference type="EMBL" id="CAJNOH010007002">
    <property type="protein sequence ID" value="CAF1446943.1"/>
    <property type="molecule type" value="Genomic_DNA"/>
</dbReference>
<dbReference type="AlphaFoldDB" id="A0A816DPZ9"/>
<feature type="region of interest" description="Disordered" evidence="5">
    <location>
        <begin position="1"/>
        <end position="22"/>
    </location>
</feature>
<feature type="non-terminal residue" evidence="8">
    <location>
        <position position="236"/>
    </location>
</feature>
<evidence type="ECO:0000256" key="2">
    <source>
        <dbReference type="ARBA" id="ARBA00022771"/>
    </source>
</evidence>
<gene>
    <name evidence="8" type="ORF">JXQ802_LOCUS52716</name>
    <name evidence="7" type="ORF">PYM288_LOCUS36381</name>
</gene>
<dbReference type="Pfam" id="PF13920">
    <property type="entry name" value="zf-C3HC4_3"/>
    <property type="match status" value="1"/>
</dbReference>
<keyword evidence="9" id="KW-1185">Reference proteome</keyword>
<dbReference type="Gene3D" id="1.10.1170.10">
    <property type="entry name" value="Inhibitor Of Apoptosis Protein (2mihbC-IAP-1), Chain A"/>
    <property type="match status" value="1"/>
</dbReference>
<keyword evidence="2 4" id="KW-0863">Zinc-finger</keyword>
<evidence type="ECO:0000256" key="3">
    <source>
        <dbReference type="ARBA" id="ARBA00022833"/>
    </source>
</evidence>
<feature type="domain" description="RING-type" evidence="6">
    <location>
        <begin position="190"/>
        <end position="225"/>
    </location>
</feature>
<dbReference type="GO" id="GO:0006281">
    <property type="term" value="P:DNA repair"/>
    <property type="evidence" value="ECO:0007669"/>
    <property type="project" value="InterPro"/>
</dbReference>
<dbReference type="GO" id="GO:0003677">
    <property type="term" value="F:DNA binding"/>
    <property type="evidence" value="ECO:0007669"/>
    <property type="project" value="InterPro"/>
</dbReference>
<reference evidence="8" key="1">
    <citation type="submission" date="2021-02" db="EMBL/GenBank/DDBJ databases">
        <authorList>
            <person name="Nowell W R."/>
        </authorList>
    </citation>
    <scope>NUCLEOTIDE SEQUENCE</scope>
</reference>
<dbReference type="InterPro" id="IPR001841">
    <property type="entry name" value="Znf_RING"/>
</dbReference>
<feature type="compositionally biased region" description="Basic and acidic residues" evidence="5">
    <location>
        <begin position="1"/>
        <end position="11"/>
    </location>
</feature>